<evidence type="ECO:0000313" key="7">
    <source>
        <dbReference type="EMBL" id="TCO85774.1"/>
    </source>
</evidence>
<dbReference type="AlphaFoldDB" id="A0A4R2LPE0"/>
<dbReference type="GO" id="GO:0016279">
    <property type="term" value="F:protein-lysine N-methyltransferase activity"/>
    <property type="evidence" value="ECO:0007669"/>
    <property type="project" value="RHEA"/>
</dbReference>
<dbReference type="CDD" id="cd02440">
    <property type="entry name" value="AdoMet_MTases"/>
    <property type="match status" value="1"/>
</dbReference>
<keyword evidence="3 6" id="KW-0489">Methyltransferase</keyword>
<keyword evidence="8" id="KW-1185">Reference proteome</keyword>
<dbReference type="PANTHER" id="PTHR43648">
    <property type="entry name" value="ELECTRON TRANSFER FLAVOPROTEIN BETA SUBUNIT LYSINE METHYLTRANSFERASE"/>
    <property type="match status" value="1"/>
</dbReference>
<dbReference type="NCBIfam" id="TIGR00406">
    <property type="entry name" value="prmA"/>
    <property type="match status" value="1"/>
</dbReference>
<keyword evidence="7" id="KW-0687">Ribonucleoprotein</keyword>
<keyword evidence="4 6" id="KW-0808">Transferase</keyword>
<dbReference type="GO" id="GO:0005840">
    <property type="term" value="C:ribosome"/>
    <property type="evidence" value="ECO:0007669"/>
    <property type="project" value="UniProtKB-KW"/>
</dbReference>
<dbReference type="HAMAP" id="MF_00735">
    <property type="entry name" value="Methyltr_PrmA"/>
    <property type="match status" value="1"/>
</dbReference>
<dbReference type="InterPro" id="IPR050078">
    <property type="entry name" value="Ribosomal_L11_MeTrfase_PrmA"/>
</dbReference>
<dbReference type="RefSeq" id="WP_132088537.1">
    <property type="nucleotide sequence ID" value="NZ_JANKAQ010000001.1"/>
</dbReference>
<name>A0A4R2LPE0_9FIRM</name>
<feature type="binding site" evidence="6">
    <location>
        <position position="181"/>
    </location>
    <ligand>
        <name>S-adenosyl-L-methionine</name>
        <dbReference type="ChEBI" id="CHEBI:59789"/>
    </ligand>
</feature>
<dbReference type="SUPFAM" id="SSF53335">
    <property type="entry name" value="S-adenosyl-L-methionine-dependent methyltransferases"/>
    <property type="match status" value="1"/>
</dbReference>
<evidence type="ECO:0000256" key="4">
    <source>
        <dbReference type="ARBA" id="ARBA00022679"/>
    </source>
</evidence>
<dbReference type="InterPro" id="IPR029063">
    <property type="entry name" value="SAM-dependent_MTases_sf"/>
</dbReference>
<keyword evidence="7" id="KW-0689">Ribosomal protein</keyword>
<evidence type="ECO:0000313" key="8">
    <source>
        <dbReference type="Proteomes" id="UP000295711"/>
    </source>
</evidence>
<dbReference type="GO" id="GO:0005737">
    <property type="term" value="C:cytoplasm"/>
    <property type="evidence" value="ECO:0007669"/>
    <property type="project" value="UniProtKB-SubCell"/>
</dbReference>
<proteinExistence type="inferred from homology"/>
<comment type="function">
    <text evidence="6">Methylates ribosomal protein L11.</text>
</comment>
<dbReference type="InterPro" id="IPR004498">
    <property type="entry name" value="Ribosomal_PrmA_MeTrfase"/>
</dbReference>
<reference evidence="7 8" key="1">
    <citation type="submission" date="2019-03" db="EMBL/GenBank/DDBJ databases">
        <title>Genomic Encyclopedia of Type Strains, Phase IV (KMG-IV): sequencing the most valuable type-strain genomes for metagenomic binning, comparative biology and taxonomic classification.</title>
        <authorList>
            <person name="Goeker M."/>
        </authorList>
    </citation>
    <scope>NUCLEOTIDE SEQUENCE [LARGE SCALE GENOMIC DNA]</scope>
    <source>
        <strain evidence="7 8">DSM 28559</strain>
    </source>
</reference>
<comment type="similarity">
    <text evidence="1 6">Belongs to the methyltransferase superfamily. PrmA family.</text>
</comment>
<feature type="binding site" evidence="6">
    <location>
        <position position="254"/>
    </location>
    <ligand>
        <name>S-adenosyl-L-methionine</name>
        <dbReference type="ChEBI" id="CHEBI:59789"/>
    </ligand>
</feature>
<keyword evidence="2 6" id="KW-0963">Cytoplasm</keyword>
<feature type="binding site" evidence="6">
    <location>
        <position position="160"/>
    </location>
    <ligand>
        <name>S-adenosyl-L-methionine</name>
        <dbReference type="ChEBI" id="CHEBI:59789"/>
    </ligand>
</feature>
<evidence type="ECO:0000256" key="1">
    <source>
        <dbReference type="ARBA" id="ARBA00009741"/>
    </source>
</evidence>
<comment type="subcellular location">
    <subcellularLocation>
        <location evidence="6">Cytoplasm</location>
    </subcellularLocation>
</comment>
<accession>A0A4R2LPE0</accession>
<dbReference type="EMBL" id="SLXA01000002">
    <property type="protein sequence ID" value="TCO85774.1"/>
    <property type="molecule type" value="Genomic_DNA"/>
</dbReference>
<keyword evidence="5 6" id="KW-0949">S-adenosyl-L-methionine</keyword>
<dbReference type="OrthoDB" id="9785995at2"/>
<evidence type="ECO:0000256" key="6">
    <source>
        <dbReference type="HAMAP-Rule" id="MF_00735"/>
    </source>
</evidence>
<evidence type="ECO:0000256" key="3">
    <source>
        <dbReference type="ARBA" id="ARBA00022603"/>
    </source>
</evidence>
<dbReference type="PIRSF" id="PIRSF000401">
    <property type="entry name" value="RPL11_MTase"/>
    <property type="match status" value="1"/>
</dbReference>
<gene>
    <name evidence="6" type="primary">prmA</name>
    <name evidence="7" type="ORF">EV212_10289</name>
</gene>
<evidence type="ECO:0000256" key="5">
    <source>
        <dbReference type="ARBA" id="ARBA00022691"/>
    </source>
</evidence>
<organism evidence="7 8">
    <name type="scientific">Frisingicoccus caecimuris</name>
    <dbReference type="NCBI Taxonomy" id="1796636"/>
    <lineage>
        <taxon>Bacteria</taxon>
        <taxon>Bacillati</taxon>
        <taxon>Bacillota</taxon>
        <taxon>Clostridia</taxon>
        <taxon>Lachnospirales</taxon>
        <taxon>Lachnospiraceae</taxon>
        <taxon>Frisingicoccus</taxon>
    </lineage>
</organism>
<feature type="binding site" evidence="6">
    <location>
        <position position="203"/>
    </location>
    <ligand>
        <name>S-adenosyl-L-methionine</name>
        <dbReference type="ChEBI" id="CHEBI:59789"/>
    </ligand>
</feature>
<protein>
    <recommendedName>
        <fullName evidence="6">Ribosomal protein L11 methyltransferase</fullName>
        <shortName evidence="6">L11 Mtase</shortName>
        <ecNumber evidence="6">2.1.1.-</ecNumber>
    </recommendedName>
</protein>
<evidence type="ECO:0000256" key="2">
    <source>
        <dbReference type="ARBA" id="ARBA00022490"/>
    </source>
</evidence>
<dbReference type="Proteomes" id="UP000295711">
    <property type="component" value="Unassembled WGS sequence"/>
</dbReference>
<comment type="catalytic activity">
    <reaction evidence="6">
        <text>L-lysyl-[protein] + 3 S-adenosyl-L-methionine = N(6),N(6),N(6)-trimethyl-L-lysyl-[protein] + 3 S-adenosyl-L-homocysteine + 3 H(+)</text>
        <dbReference type="Rhea" id="RHEA:54192"/>
        <dbReference type="Rhea" id="RHEA-COMP:9752"/>
        <dbReference type="Rhea" id="RHEA-COMP:13826"/>
        <dbReference type="ChEBI" id="CHEBI:15378"/>
        <dbReference type="ChEBI" id="CHEBI:29969"/>
        <dbReference type="ChEBI" id="CHEBI:57856"/>
        <dbReference type="ChEBI" id="CHEBI:59789"/>
        <dbReference type="ChEBI" id="CHEBI:61961"/>
    </reaction>
</comment>
<dbReference type="PANTHER" id="PTHR43648:SF1">
    <property type="entry name" value="ELECTRON TRANSFER FLAVOPROTEIN BETA SUBUNIT LYSINE METHYLTRANSFERASE"/>
    <property type="match status" value="1"/>
</dbReference>
<dbReference type="EC" id="2.1.1.-" evidence="6"/>
<sequence length="317" mass="35511">MKWNKYRLATTTEAVDLISYTLAEMGIEGIEIEDKVPLSEEDKKRMFIDLLPDLEEDDGKAYVSFYIEPEKDHDSTLEEVLAAVRELADFVDIGDATIEKSQTEDIDWMNNWKKYWKPFKVDEHIIIKPTWETVEEVPEDTLVVELDPGTAFGTGTHHTTRLCITQLKKYMQPGQEVLDVGCGSGILSIIALLLGAKEASATDVDIHAVEAAVENARVNGIENDVYTVLTGDVISDADFRHKVGEHKFDMVLANIFAEIIIPLSGVVKEMMKPGALFITSGIIDEREEDVRKALTENEFEIMEVTHSGGWVSFTARA</sequence>
<dbReference type="Gene3D" id="3.40.50.150">
    <property type="entry name" value="Vaccinia Virus protein VP39"/>
    <property type="match status" value="1"/>
</dbReference>
<dbReference type="GO" id="GO:0032259">
    <property type="term" value="P:methylation"/>
    <property type="evidence" value="ECO:0007669"/>
    <property type="project" value="UniProtKB-KW"/>
</dbReference>
<dbReference type="Pfam" id="PF06325">
    <property type="entry name" value="PrmA"/>
    <property type="match status" value="1"/>
</dbReference>
<comment type="caution">
    <text evidence="7">The sequence shown here is derived from an EMBL/GenBank/DDBJ whole genome shotgun (WGS) entry which is preliminary data.</text>
</comment>